<dbReference type="OrthoDB" id="2015542at2759"/>
<dbReference type="InterPro" id="IPR013785">
    <property type="entry name" value="Aldolase_TIM"/>
</dbReference>
<accession>A0A0D2MJ40</accession>
<evidence type="ECO:0000313" key="6">
    <source>
        <dbReference type="Proteomes" id="UP000054498"/>
    </source>
</evidence>
<dbReference type="GO" id="GO:0046872">
    <property type="term" value="F:metal ion binding"/>
    <property type="evidence" value="ECO:0007669"/>
    <property type="project" value="UniProtKB-KW"/>
</dbReference>
<keyword evidence="1" id="KW-0949">S-adenosyl-L-methionine</keyword>
<name>A0A0D2MJ40_9CHLO</name>
<evidence type="ECO:0000313" key="5">
    <source>
        <dbReference type="EMBL" id="KIY95015.1"/>
    </source>
</evidence>
<keyword evidence="5" id="KW-0808">Transferase</keyword>
<dbReference type="InterPro" id="IPR058240">
    <property type="entry name" value="rSAM_sf"/>
</dbReference>
<gene>
    <name evidence="5" type="ORF">MNEG_12948</name>
</gene>
<dbReference type="InterPro" id="IPR007197">
    <property type="entry name" value="rSAM"/>
</dbReference>
<dbReference type="EMBL" id="KK103752">
    <property type="protein sequence ID" value="KIY95015.1"/>
    <property type="molecule type" value="Genomic_DNA"/>
</dbReference>
<reference evidence="5 6" key="1">
    <citation type="journal article" date="2013" name="BMC Genomics">
        <title>Reconstruction of the lipid metabolism for the microalga Monoraphidium neglectum from its genome sequence reveals characteristics suitable for biofuel production.</title>
        <authorList>
            <person name="Bogen C."/>
            <person name="Al-Dilaimi A."/>
            <person name="Albersmeier A."/>
            <person name="Wichmann J."/>
            <person name="Grundmann M."/>
            <person name="Rupp O."/>
            <person name="Lauersen K.J."/>
            <person name="Blifernez-Klassen O."/>
            <person name="Kalinowski J."/>
            <person name="Goesmann A."/>
            <person name="Mussgnug J.H."/>
            <person name="Kruse O."/>
        </authorList>
    </citation>
    <scope>NUCLEOTIDE SEQUENCE [LARGE SCALE GENOMIC DNA]</scope>
    <source>
        <strain evidence="5 6">SAG 48.87</strain>
    </source>
</reference>
<evidence type="ECO:0000256" key="3">
    <source>
        <dbReference type="ARBA" id="ARBA00023004"/>
    </source>
</evidence>
<organism evidence="5 6">
    <name type="scientific">Monoraphidium neglectum</name>
    <dbReference type="NCBI Taxonomy" id="145388"/>
    <lineage>
        <taxon>Eukaryota</taxon>
        <taxon>Viridiplantae</taxon>
        <taxon>Chlorophyta</taxon>
        <taxon>core chlorophytes</taxon>
        <taxon>Chlorophyceae</taxon>
        <taxon>CS clade</taxon>
        <taxon>Sphaeropleales</taxon>
        <taxon>Selenastraceae</taxon>
        <taxon>Monoraphidium</taxon>
    </lineage>
</organism>
<protein>
    <submittedName>
        <fullName evidence="5">FO synthase</fullName>
        <ecNumber evidence="5">2.5.1.-</ecNumber>
    </submittedName>
</protein>
<keyword evidence="6" id="KW-1185">Reference proteome</keyword>
<keyword evidence="3" id="KW-0408">Iron</keyword>
<keyword evidence="2" id="KW-0479">Metal-binding</keyword>
<proteinExistence type="predicted"/>
<dbReference type="SFLD" id="SFLDS00029">
    <property type="entry name" value="Radical_SAM"/>
    <property type="match status" value="1"/>
</dbReference>
<dbReference type="AlphaFoldDB" id="A0A0D2MJ40"/>
<dbReference type="Proteomes" id="UP000054498">
    <property type="component" value="Unassembled WGS sequence"/>
</dbReference>
<dbReference type="EC" id="2.5.1.-" evidence="5"/>
<evidence type="ECO:0000256" key="4">
    <source>
        <dbReference type="ARBA" id="ARBA00023014"/>
    </source>
</evidence>
<sequence length="249" mass="26094">MFKLQCGARPVVWMGDPSFSSCNAAAAPGGPVTLPAYLFAGPDGGKNFCGAPAGVPASQSFSIRTPSAAAAGAAAAPAAARTPPGRLELSPEEAAERLAAPLSTEEASLVDSLLARSAADLAVEARRLRDRGYPRIMTFSPKGCIFEVIFAEESADHQNMCAWAARRGARRGACRALKRPRAARTRAQVFIPLTRLCRDACGYCTFARPPVPGRRAYMTLDEVIAVARLGAAQGCCEALFTLGRCGGGY</sequence>
<dbReference type="STRING" id="145388.A0A0D2MJ40"/>
<evidence type="ECO:0000256" key="2">
    <source>
        <dbReference type="ARBA" id="ARBA00022723"/>
    </source>
</evidence>
<dbReference type="GeneID" id="25730361"/>
<dbReference type="RefSeq" id="XP_013894035.1">
    <property type="nucleotide sequence ID" value="XM_014038581.1"/>
</dbReference>
<dbReference type="Gene3D" id="3.20.20.70">
    <property type="entry name" value="Aldolase class I"/>
    <property type="match status" value="1"/>
</dbReference>
<dbReference type="SUPFAM" id="SSF102114">
    <property type="entry name" value="Radical SAM enzymes"/>
    <property type="match status" value="1"/>
</dbReference>
<evidence type="ECO:0000256" key="1">
    <source>
        <dbReference type="ARBA" id="ARBA00022691"/>
    </source>
</evidence>
<dbReference type="KEGG" id="mng:MNEG_12948"/>
<dbReference type="GO" id="GO:0016740">
    <property type="term" value="F:transferase activity"/>
    <property type="evidence" value="ECO:0007669"/>
    <property type="project" value="UniProtKB-KW"/>
</dbReference>
<dbReference type="GO" id="GO:0051536">
    <property type="term" value="F:iron-sulfur cluster binding"/>
    <property type="evidence" value="ECO:0007669"/>
    <property type="project" value="UniProtKB-KW"/>
</dbReference>
<keyword evidence="4" id="KW-0411">Iron-sulfur</keyword>